<dbReference type="PROSITE" id="PS50931">
    <property type="entry name" value="HTH_LYSR"/>
    <property type="match status" value="1"/>
</dbReference>
<dbReference type="RefSeq" id="WP_309939842.1">
    <property type="nucleotide sequence ID" value="NZ_AP025305.1"/>
</dbReference>
<feature type="domain" description="HTH lysR-type" evidence="5">
    <location>
        <begin position="1"/>
        <end position="57"/>
    </location>
</feature>
<dbReference type="InterPro" id="IPR000847">
    <property type="entry name" value="LysR_HTH_N"/>
</dbReference>
<evidence type="ECO:0000256" key="3">
    <source>
        <dbReference type="ARBA" id="ARBA00023125"/>
    </source>
</evidence>
<dbReference type="AlphaFoldDB" id="A0AAE3XP42"/>
<dbReference type="Proteomes" id="UP001185092">
    <property type="component" value="Unassembled WGS sequence"/>
</dbReference>
<dbReference type="Pfam" id="PF03466">
    <property type="entry name" value="LysR_substrate"/>
    <property type="match status" value="1"/>
</dbReference>
<dbReference type="Gene3D" id="3.40.190.10">
    <property type="entry name" value="Periplasmic binding protein-like II"/>
    <property type="match status" value="2"/>
</dbReference>
<dbReference type="GO" id="GO:0000976">
    <property type="term" value="F:transcription cis-regulatory region binding"/>
    <property type="evidence" value="ECO:0007669"/>
    <property type="project" value="TreeGrafter"/>
</dbReference>
<accession>A0AAE3XP42</accession>
<dbReference type="PRINTS" id="PR00039">
    <property type="entry name" value="HTHLYSR"/>
</dbReference>
<dbReference type="PANTHER" id="PTHR30126">
    <property type="entry name" value="HTH-TYPE TRANSCRIPTIONAL REGULATOR"/>
    <property type="match status" value="1"/>
</dbReference>
<dbReference type="InterPro" id="IPR036390">
    <property type="entry name" value="WH_DNA-bd_sf"/>
</dbReference>
<evidence type="ECO:0000313" key="6">
    <source>
        <dbReference type="EMBL" id="MDR6240022.1"/>
    </source>
</evidence>
<reference evidence="6" key="1">
    <citation type="submission" date="2023-07" db="EMBL/GenBank/DDBJ databases">
        <title>Genomic Encyclopedia of Type Strains, Phase IV (KMG-IV): sequencing the most valuable type-strain genomes for metagenomic binning, comparative biology and taxonomic classification.</title>
        <authorList>
            <person name="Goeker M."/>
        </authorList>
    </citation>
    <scope>NUCLEOTIDE SEQUENCE</scope>
    <source>
        <strain evidence="6">DSM 26174</strain>
    </source>
</reference>
<evidence type="ECO:0000313" key="7">
    <source>
        <dbReference type="Proteomes" id="UP001185092"/>
    </source>
</evidence>
<keyword evidence="2" id="KW-0805">Transcription regulation</keyword>
<evidence type="ECO:0000256" key="1">
    <source>
        <dbReference type="ARBA" id="ARBA00009437"/>
    </source>
</evidence>
<evidence type="ECO:0000256" key="4">
    <source>
        <dbReference type="ARBA" id="ARBA00023163"/>
    </source>
</evidence>
<dbReference type="PANTHER" id="PTHR30126:SF39">
    <property type="entry name" value="HTH-TYPE TRANSCRIPTIONAL REGULATOR CYSL"/>
    <property type="match status" value="1"/>
</dbReference>
<dbReference type="SUPFAM" id="SSF46785">
    <property type="entry name" value="Winged helix' DNA-binding domain"/>
    <property type="match status" value="1"/>
</dbReference>
<gene>
    <name evidence="6" type="ORF">HNQ88_003070</name>
</gene>
<dbReference type="SUPFAM" id="SSF53850">
    <property type="entry name" value="Periplasmic binding protein-like II"/>
    <property type="match status" value="1"/>
</dbReference>
<dbReference type="Pfam" id="PF00126">
    <property type="entry name" value="HTH_1"/>
    <property type="match status" value="1"/>
</dbReference>
<sequence length="297" mass="33596">MDFRLFVFLTIIKNNSFTKAAQELCISQPAVSKHVKELEKHYNTHLILRKGQSIHLTDTGQILFQHALKMEKEQQALEFDISQNQNQTKGQIKLGASSTISQYFLPKILAAFKREHESIQISLRSGNTNEIEQMLDAYEIDFALVEGAQRKTSYAYEYIYTDKIVPVVSMHSPLFFAEQNNISFKDVIKQDIVLREEGSGTREVVLNSLLSIGANTNDINNNTTLGSTEAIKSFLRNSDSLGFLSQLSFGGSQSLKPISIKKLNIERDFNLIYFKGLPPTGLGLKFIKFLKQFNTNS</sequence>
<comment type="similarity">
    <text evidence="1">Belongs to the LysR transcriptional regulatory family.</text>
</comment>
<keyword evidence="7" id="KW-1185">Reference proteome</keyword>
<keyword evidence="3 6" id="KW-0238">DNA-binding</keyword>
<dbReference type="EMBL" id="JAVDQD010000003">
    <property type="protein sequence ID" value="MDR6240022.1"/>
    <property type="molecule type" value="Genomic_DNA"/>
</dbReference>
<dbReference type="Gene3D" id="1.10.10.10">
    <property type="entry name" value="Winged helix-like DNA-binding domain superfamily/Winged helix DNA-binding domain"/>
    <property type="match status" value="1"/>
</dbReference>
<dbReference type="GO" id="GO:0003700">
    <property type="term" value="F:DNA-binding transcription factor activity"/>
    <property type="evidence" value="ECO:0007669"/>
    <property type="project" value="InterPro"/>
</dbReference>
<proteinExistence type="inferred from homology"/>
<protein>
    <submittedName>
        <fullName evidence="6">DNA-binding transcriptional LysR family regulator</fullName>
    </submittedName>
</protein>
<dbReference type="InterPro" id="IPR005119">
    <property type="entry name" value="LysR_subst-bd"/>
</dbReference>
<evidence type="ECO:0000256" key="2">
    <source>
        <dbReference type="ARBA" id="ARBA00023015"/>
    </source>
</evidence>
<name>A0AAE3XP42_9BACT</name>
<organism evidence="6 7">
    <name type="scientific">Aureibacter tunicatorum</name>
    <dbReference type="NCBI Taxonomy" id="866807"/>
    <lineage>
        <taxon>Bacteria</taxon>
        <taxon>Pseudomonadati</taxon>
        <taxon>Bacteroidota</taxon>
        <taxon>Cytophagia</taxon>
        <taxon>Cytophagales</taxon>
        <taxon>Persicobacteraceae</taxon>
        <taxon>Aureibacter</taxon>
    </lineage>
</organism>
<evidence type="ECO:0000259" key="5">
    <source>
        <dbReference type="PROSITE" id="PS50931"/>
    </source>
</evidence>
<dbReference type="InterPro" id="IPR036388">
    <property type="entry name" value="WH-like_DNA-bd_sf"/>
</dbReference>
<keyword evidence="4" id="KW-0804">Transcription</keyword>
<comment type="caution">
    <text evidence="6">The sequence shown here is derived from an EMBL/GenBank/DDBJ whole genome shotgun (WGS) entry which is preliminary data.</text>
</comment>